<comment type="caution">
    <text evidence="1">The sequence shown here is derived from an EMBL/GenBank/DDBJ whole genome shotgun (WGS) entry which is preliminary data.</text>
</comment>
<gene>
    <name evidence="1" type="ORF">HNR20_000771</name>
</gene>
<accession>A0A840VK63</accession>
<keyword evidence="2" id="KW-1185">Reference proteome</keyword>
<reference evidence="1 2" key="1">
    <citation type="submission" date="2020-08" db="EMBL/GenBank/DDBJ databases">
        <title>Sequencing the genomes of 1000 actinobacteria strains.</title>
        <authorList>
            <person name="Klenk H.-P."/>
        </authorList>
    </citation>
    <scope>NUCLEOTIDE SEQUENCE [LARGE SCALE GENOMIC DNA]</scope>
    <source>
        <strain evidence="1 2">DSM 103125</strain>
    </source>
</reference>
<dbReference type="AlphaFoldDB" id="A0A840VK63"/>
<evidence type="ECO:0000313" key="2">
    <source>
        <dbReference type="Proteomes" id="UP000586947"/>
    </source>
</evidence>
<name>A0A840VK63_9ACTN</name>
<protein>
    <submittedName>
        <fullName evidence="1">Uncharacterized protein</fullName>
    </submittedName>
</protein>
<evidence type="ECO:0000313" key="1">
    <source>
        <dbReference type="EMBL" id="MBB5476266.1"/>
    </source>
</evidence>
<sequence>MQWGETVDTVSTCAHLDDVLVIVFAIWRPDHPFPDDLGKVFVARIPPDEFVATVEEAADLLHVELG</sequence>
<dbReference type="Proteomes" id="UP000586947">
    <property type="component" value="Unassembled WGS sequence"/>
</dbReference>
<proteinExistence type="predicted"/>
<organism evidence="1 2">
    <name type="scientific">Micromonospora parathelypteridis</name>
    <dbReference type="NCBI Taxonomy" id="1839617"/>
    <lineage>
        <taxon>Bacteria</taxon>
        <taxon>Bacillati</taxon>
        <taxon>Actinomycetota</taxon>
        <taxon>Actinomycetes</taxon>
        <taxon>Micromonosporales</taxon>
        <taxon>Micromonosporaceae</taxon>
        <taxon>Micromonospora</taxon>
    </lineage>
</organism>
<dbReference type="EMBL" id="JACHDP010000001">
    <property type="protein sequence ID" value="MBB5476266.1"/>
    <property type="molecule type" value="Genomic_DNA"/>
</dbReference>